<dbReference type="RefSeq" id="WP_073101975.1">
    <property type="nucleotide sequence ID" value="NZ_FQXE01000002.1"/>
</dbReference>
<dbReference type="Proteomes" id="UP000184226">
    <property type="component" value="Unassembled WGS sequence"/>
</dbReference>
<feature type="domain" description="D-isomer specific 2-hydroxyacid dehydrogenase catalytic" evidence="5">
    <location>
        <begin position="43"/>
        <end position="302"/>
    </location>
</feature>
<gene>
    <name evidence="7" type="ORF">SAMN04488135_102345</name>
</gene>
<sequence length="317" mass="34402">MTIPSCFPPLLKIGVFPDAIDAELRRIFQLVDVDELAATPPLRREIEGIITRSNYRISEELLEQLPNLRIIATNGVGYDGIPMAYARNRGIVVTNTPEVLDQAVAELAIGLLLAMLRHLPQADRYVRSGAWQAAAFPLGTSLAGKRVGIVGLGRIGKEIARRLLAFDLEIAYFGRRRQAVDWPFFDDLKGLASYADILIVCCPGGPNTYRIIDAQVLNALGPAGVLVNISRGSVVDEQDLYEALKGKAISGAALDVFDQEPLVDSPLSDLDNVILTPHIGSATRETRLRMAALAIDNAIDNLTRYFNTGQATTPVAG</sequence>
<evidence type="ECO:0000256" key="2">
    <source>
        <dbReference type="ARBA" id="ARBA00023002"/>
    </source>
</evidence>
<evidence type="ECO:0000256" key="3">
    <source>
        <dbReference type="ARBA" id="ARBA00023027"/>
    </source>
</evidence>
<dbReference type="STRING" id="658167.SAMN04488135_102345"/>
<dbReference type="SUPFAM" id="SSF51735">
    <property type="entry name" value="NAD(P)-binding Rossmann-fold domains"/>
    <property type="match status" value="1"/>
</dbReference>
<keyword evidence="3" id="KW-0520">NAD</keyword>
<dbReference type="OrthoDB" id="9805416at2"/>
<dbReference type="Gene3D" id="3.40.50.720">
    <property type="entry name" value="NAD(P)-binding Rossmann-like Domain"/>
    <property type="match status" value="2"/>
</dbReference>
<dbReference type="InterPro" id="IPR006140">
    <property type="entry name" value="D-isomer_DH_NAD-bd"/>
</dbReference>
<dbReference type="GO" id="GO:0005829">
    <property type="term" value="C:cytosol"/>
    <property type="evidence" value="ECO:0007669"/>
    <property type="project" value="TreeGrafter"/>
</dbReference>
<name>A0A1M5QPM5_9BURK</name>
<feature type="domain" description="D-isomer specific 2-hydroxyacid dehydrogenase NAD-binding" evidence="6">
    <location>
        <begin position="109"/>
        <end position="280"/>
    </location>
</feature>
<dbReference type="SUPFAM" id="SSF52283">
    <property type="entry name" value="Formate/glycerate dehydrogenase catalytic domain-like"/>
    <property type="match status" value="1"/>
</dbReference>
<accession>A0A1M5QPM5</accession>
<evidence type="ECO:0000256" key="1">
    <source>
        <dbReference type="ARBA" id="ARBA00022857"/>
    </source>
</evidence>
<dbReference type="PANTHER" id="PTHR10996:SF178">
    <property type="entry name" value="2-HYDROXYACID DEHYDROGENASE YGL185C-RELATED"/>
    <property type="match status" value="1"/>
</dbReference>
<dbReference type="GO" id="GO:0051287">
    <property type="term" value="F:NAD binding"/>
    <property type="evidence" value="ECO:0007669"/>
    <property type="project" value="InterPro"/>
</dbReference>
<keyword evidence="8" id="KW-1185">Reference proteome</keyword>
<dbReference type="AlphaFoldDB" id="A0A1M5QPM5"/>
<reference evidence="7 8" key="1">
    <citation type="submission" date="2016-11" db="EMBL/GenBank/DDBJ databases">
        <authorList>
            <person name="Jaros S."/>
            <person name="Januszkiewicz K."/>
            <person name="Wedrychowicz H."/>
        </authorList>
    </citation>
    <scope>NUCLEOTIDE SEQUENCE [LARGE SCALE GENOMIC DNA]</scope>
    <source>
        <strain evidence="7 8">CGMCC 1.10190</strain>
    </source>
</reference>
<organism evidence="7 8">
    <name type="scientific">Pollutimonas bauzanensis</name>
    <dbReference type="NCBI Taxonomy" id="658167"/>
    <lineage>
        <taxon>Bacteria</taxon>
        <taxon>Pseudomonadati</taxon>
        <taxon>Pseudomonadota</taxon>
        <taxon>Betaproteobacteria</taxon>
        <taxon>Burkholderiales</taxon>
        <taxon>Alcaligenaceae</taxon>
        <taxon>Pollutimonas</taxon>
    </lineage>
</organism>
<evidence type="ECO:0000256" key="4">
    <source>
        <dbReference type="RuleBase" id="RU003719"/>
    </source>
</evidence>
<dbReference type="GO" id="GO:0030267">
    <property type="term" value="F:glyoxylate reductase (NADPH) activity"/>
    <property type="evidence" value="ECO:0007669"/>
    <property type="project" value="TreeGrafter"/>
</dbReference>
<dbReference type="InterPro" id="IPR050223">
    <property type="entry name" value="D-isomer_2-hydroxyacid_DH"/>
</dbReference>
<dbReference type="Pfam" id="PF02826">
    <property type="entry name" value="2-Hacid_dh_C"/>
    <property type="match status" value="1"/>
</dbReference>
<evidence type="ECO:0000313" key="8">
    <source>
        <dbReference type="Proteomes" id="UP000184226"/>
    </source>
</evidence>
<evidence type="ECO:0000259" key="5">
    <source>
        <dbReference type="Pfam" id="PF00389"/>
    </source>
</evidence>
<protein>
    <submittedName>
        <fullName evidence="7">Lactate dehydrogenase</fullName>
    </submittedName>
</protein>
<dbReference type="Pfam" id="PF00389">
    <property type="entry name" value="2-Hacid_dh"/>
    <property type="match status" value="1"/>
</dbReference>
<dbReference type="PANTHER" id="PTHR10996">
    <property type="entry name" value="2-HYDROXYACID DEHYDROGENASE-RELATED"/>
    <property type="match status" value="1"/>
</dbReference>
<dbReference type="InterPro" id="IPR036291">
    <property type="entry name" value="NAD(P)-bd_dom_sf"/>
</dbReference>
<comment type="similarity">
    <text evidence="4">Belongs to the D-isomer specific 2-hydroxyacid dehydrogenase family.</text>
</comment>
<dbReference type="InterPro" id="IPR006139">
    <property type="entry name" value="D-isomer_2_OHA_DH_cat_dom"/>
</dbReference>
<dbReference type="CDD" id="cd12156">
    <property type="entry name" value="HPPR"/>
    <property type="match status" value="1"/>
</dbReference>
<dbReference type="EMBL" id="FQXE01000002">
    <property type="protein sequence ID" value="SHH16087.1"/>
    <property type="molecule type" value="Genomic_DNA"/>
</dbReference>
<keyword evidence="1" id="KW-0521">NADP</keyword>
<dbReference type="GO" id="GO:0016618">
    <property type="term" value="F:hydroxypyruvate reductase [NAD(P)H] activity"/>
    <property type="evidence" value="ECO:0007669"/>
    <property type="project" value="TreeGrafter"/>
</dbReference>
<evidence type="ECO:0000313" key="7">
    <source>
        <dbReference type="EMBL" id="SHH16087.1"/>
    </source>
</evidence>
<proteinExistence type="inferred from homology"/>
<keyword evidence="2 4" id="KW-0560">Oxidoreductase</keyword>
<evidence type="ECO:0000259" key="6">
    <source>
        <dbReference type="Pfam" id="PF02826"/>
    </source>
</evidence>
<dbReference type="FunFam" id="3.40.50.720:FF:000213">
    <property type="entry name" value="Putative 2-hydroxyacid dehydrogenase"/>
    <property type="match status" value="1"/>
</dbReference>